<dbReference type="AlphaFoldDB" id="A0A553UMM1"/>
<keyword evidence="4" id="KW-0472">Membrane</keyword>
<organism evidence="6 7">
    <name type="scientific">Deinococcus detaillensis</name>
    <dbReference type="NCBI Taxonomy" id="2592048"/>
    <lineage>
        <taxon>Bacteria</taxon>
        <taxon>Thermotogati</taxon>
        <taxon>Deinococcota</taxon>
        <taxon>Deinococci</taxon>
        <taxon>Deinococcales</taxon>
        <taxon>Deinococcaceae</taxon>
        <taxon>Deinococcus</taxon>
    </lineage>
</organism>
<dbReference type="CDD" id="cd02525">
    <property type="entry name" value="Succinoglycan_BP_ExoA"/>
    <property type="match status" value="1"/>
</dbReference>
<dbReference type="PANTHER" id="PTHR43630">
    <property type="entry name" value="POLY-BETA-1,6-N-ACETYL-D-GLUCOSAMINE SYNTHASE"/>
    <property type="match status" value="1"/>
</dbReference>
<reference evidence="6 7" key="1">
    <citation type="submission" date="2019-07" db="EMBL/GenBank/DDBJ databases">
        <title>Deinococcus detaillus sp. nov., isolated from humus soil in Antarctica.</title>
        <authorList>
            <person name="Zhang K."/>
        </authorList>
    </citation>
    <scope>NUCLEOTIDE SEQUENCE [LARGE SCALE GENOMIC DNA]</scope>
    <source>
        <strain evidence="6 7">H1</strain>
    </source>
</reference>
<comment type="caution">
    <text evidence="6">The sequence shown here is derived from an EMBL/GenBank/DDBJ whole genome shotgun (WGS) entry which is preliminary data.</text>
</comment>
<evidence type="ECO:0000259" key="5">
    <source>
        <dbReference type="Pfam" id="PF00535"/>
    </source>
</evidence>
<gene>
    <name evidence="6" type="ORF">FNU79_15170</name>
</gene>
<sequence length="352" mass="39159">MSRSSIPSNNARVSVLVPMLNEEKYILSSLLSILNGTYAANLIEIIVIDGGSSDQSLNIVSELQKNYKNIKLINNAKRIQVAALNLGLRYATGEIIVRADAHSIYQSDYIDLIISPILKGEAENAGGAQIPCGDTYITSGIARALASPFGNGNATYRVGRASKYTDTVYLGAWRKSILEEIGGFNELMAVNEDYELNVRLRKRGGRVLYIPQLRTKYFVRKSILHLGKQYFKYGKWKIATLSIHRTSLHPRQALVPIATALIMSSLIAFIISRKKHLMVPSATYALGCVLFSLSPDLKKFNLKYLPITLLAFPVIHFSWSAGFISGIIKSPLPRSREIKGNDRQYSDYPLSR</sequence>
<dbReference type="PANTHER" id="PTHR43630:SF1">
    <property type="entry name" value="POLY-BETA-1,6-N-ACETYL-D-GLUCOSAMINE SYNTHASE"/>
    <property type="match status" value="1"/>
</dbReference>
<evidence type="ECO:0000313" key="7">
    <source>
        <dbReference type="Proteomes" id="UP000316092"/>
    </source>
</evidence>
<accession>A0A553UMM1</accession>
<proteinExistence type="inferred from homology"/>
<keyword evidence="3 6" id="KW-0808">Transferase</keyword>
<keyword evidence="4" id="KW-1133">Transmembrane helix</keyword>
<dbReference type="EMBL" id="VKDB01000022">
    <property type="protein sequence ID" value="TSA81468.1"/>
    <property type="molecule type" value="Genomic_DNA"/>
</dbReference>
<comment type="similarity">
    <text evidence="1">Belongs to the glycosyltransferase 2 family.</text>
</comment>
<dbReference type="InterPro" id="IPR029044">
    <property type="entry name" value="Nucleotide-diphossugar_trans"/>
</dbReference>
<feature type="transmembrane region" description="Helical" evidence="4">
    <location>
        <begin position="253"/>
        <end position="270"/>
    </location>
</feature>
<feature type="domain" description="Glycosyltransferase 2-like" evidence="5">
    <location>
        <begin position="14"/>
        <end position="135"/>
    </location>
</feature>
<dbReference type="Pfam" id="PF00535">
    <property type="entry name" value="Glycos_transf_2"/>
    <property type="match status" value="1"/>
</dbReference>
<dbReference type="SUPFAM" id="SSF53448">
    <property type="entry name" value="Nucleotide-diphospho-sugar transferases"/>
    <property type="match status" value="1"/>
</dbReference>
<feature type="transmembrane region" description="Helical" evidence="4">
    <location>
        <begin position="277"/>
        <end position="295"/>
    </location>
</feature>
<name>A0A553UMM1_9DEIO</name>
<dbReference type="Gene3D" id="3.90.550.10">
    <property type="entry name" value="Spore Coat Polysaccharide Biosynthesis Protein SpsA, Chain A"/>
    <property type="match status" value="1"/>
</dbReference>
<dbReference type="Proteomes" id="UP000316092">
    <property type="component" value="Unassembled WGS sequence"/>
</dbReference>
<evidence type="ECO:0000256" key="1">
    <source>
        <dbReference type="ARBA" id="ARBA00006739"/>
    </source>
</evidence>
<dbReference type="InterPro" id="IPR001173">
    <property type="entry name" value="Glyco_trans_2-like"/>
</dbReference>
<dbReference type="OrthoDB" id="9766971at2"/>
<feature type="transmembrane region" description="Helical" evidence="4">
    <location>
        <begin position="307"/>
        <end position="328"/>
    </location>
</feature>
<protein>
    <submittedName>
        <fullName evidence="6">Glycosyltransferase family 2 protein</fullName>
    </submittedName>
</protein>
<evidence type="ECO:0000313" key="6">
    <source>
        <dbReference type="EMBL" id="TSA81468.1"/>
    </source>
</evidence>
<evidence type="ECO:0000256" key="3">
    <source>
        <dbReference type="ARBA" id="ARBA00022679"/>
    </source>
</evidence>
<keyword evidence="2" id="KW-0328">Glycosyltransferase</keyword>
<keyword evidence="7" id="KW-1185">Reference proteome</keyword>
<evidence type="ECO:0000256" key="4">
    <source>
        <dbReference type="SAM" id="Phobius"/>
    </source>
</evidence>
<dbReference type="RefSeq" id="WP_143721656.1">
    <property type="nucleotide sequence ID" value="NZ_VKDB01000022.1"/>
</dbReference>
<evidence type="ECO:0000256" key="2">
    <source>
        <dbReference type="ARBA" id="ARBA00022676"/>
    </source>
</evidence>
<keyword evidence="4" id="KW-0812">Transmembrane</keyword>
<dbReference type="GO" id="GO:0016757">
    <property type="term" value="F:glycosyltransferase activity"/>
    <property type="evidence" value="ECO:0007669"/>
    <property type="project" value="UniProtKB-KW"/>
</dbReference>